<name>A0AA87A8T6_9LACO</name>
<organism evidence="2 3">
    <name type="scientific">Lactobacillus paragasseri JV-V03</name>
    <dbReference type="NCBI Taxonomy" id="525326"/>
    <lineage>
        <taxon>Bacteria</taxon>
        <taxon>Bacillati</taxon>
        <taxon>Bacillota</taxon>
        <taxon>Bacilli</taxon>
        <taxon>Lactobacillales</taxon>
        <taxon>Lactobacillaceae</taxon>
        <taxon>Lactobacillus</taxon>
    </lineage>
</organism>
<sequence length="98" mass="10525">MKTKKVITTIGVVSLGLSALSLTSHKASAAEVGTDTVSFAVKRNAPVNVNSVLESKLFPNGRRNYFLNPDKGGTTYLWDTPGGTYRDPRQLYGKGGVH</sequence>
<gene>
    <name evidence="2" type="ORF">HMPREF0514_11509</name>
</gene>
<evidence type="ECO:0000313" key="2">
    <source>
        <dbReference type="EMBL" id="EFJ69439.1"/>
    </source>
</evidence>
<feature type="signal peptide" evidence="1">
    <location>
        <begin position="1"/>
        <end position="29"/>
    </location>
</feature>
<keyword evidence="1" id="KW-0732">Signal</keyword>
<feature type="chain" id="PRO_5041726033" description="Gram-positive signal peptide protein, YSIRK family" evidence="1">
    <location>
        <begin position="30"/>
        <end position="98"/>
    </location>
</feature>
<evidence type="ECO:0000256" key="1">
    <source>
        <dbReference type="SAM" id="SignalP"/>
    </source>
</evidence>
<reference evidence="2 3" key="1">
    <citation type="submission" date="2010-06" db="EMBL/GenBank/DDBJ databases">
        <authorList>
            <person name="Muzny D."/>
            <person name="Qin X."/>
            <person name="Buhay C."/>
            <person name="Dugan-Rocha S."/>
            <person name="Ding Y."/>
            <person name="Chen G."/>
            <person name="Hawes A."/>
            <person name="Holder M."/>
            <person name="Jhangiani S."/>
            <person name="Johnson A."/>
            <person name="Khan Z."/>
            <person name="Li Z."/>
            <person name="Liu W."/>
            <person name="Liu X."/>
            <person name="Perez L."/>
            <person name="Shen H."/>
            <person name="Wang Q."/>
            <person name="Watt J."/>
            <person name="Xi L."/>
            <person name="Xin Y."/>
            <person name="Zhou J."/>
            <person name="Deng J."/>
            <person name="Jiang H."/>
            <person name="Liu Y."/>
            <person name="Qu J."/>
            <person name="Song X.-Z."/>
            <person name="Zhang L."/>
            <person name="Villasana D."/>
            <person name="Johnson A."/>
            <person name="Liu J."/>
            <person name="Liyanage D."/>
            <person name="Lorensuhewa L."/>
            <person name="Robinson T."/>
            <person name="Song A."/>
            <person name="Song B.-B."/>
            <person name="Dinh H."/>
            <person name="Thornton R."/>
            <person name="Coyle M."/>
            <person name="Francisco L."/>
            <person name="Jackson L."/>
            <person name="Javaid M."/>
            <person name="Korchina V."/>
            <person name="Kovar C."/>
            <person name="Mata R."/>
            <person name="Mathew T."/>
            <person name="Ngo R."/>
            <person name="Nguyen L."/>
            <person name="Nguyen N."/>
            <person name="Okwuonu G."/>
            <person name="Ongeri F."/>
            <person name="Pham C."/>
            <person name="Simmons D."/>
            <person name="Wilczek-Boney K."/>
            <person name="Hale W."/>
            <person name="Jakkamsetti A."/>
            <person name="Pham P."/>
            <person name="Ruth R."/>
            <person name="San Lucas F."/>
            <person name="Warren J."/>
            <person name="Zhang J."/>
            <person name="Zhao Z."/>
            <person name="Zhou C."/>
            <person name="Zhu D."/>
            <person name="Lee S."/>
            <person name="Bess C."/>
            <person name="Blankenburg K."/>
            <person name="Forbes L."/>
            <person name="Fu Q."/>
            <person name="Gubbala S."/>
            <person name="Hirani K."/>
            <person name="Jayaseelan J.C."/>
            <person name="Lara F."/>
            <person name="Munidasa M."/>
            <person name="Palculict T."/>
            <person name="Patil S."/>
            <person name="Pu L.-L."/>
            <person name="Saada N."/>
            <person name="Tang L."/>
            <person name="Weissenberger G."/>
            <person name="Zhu Y."/>
            <person name="Hemphill L."/>
            <person name="Shang Y."/>
            <person name="Youmans B."/>
            <person name="Ayvaz T."/>
            <person name="Ross M."/>
            <person name="Santibanez J."/>
            <person name="Aqrawi P."/>
            <person name="Gross S."/>
            <person name="Joshi V."/>
            <person name="Fowler G."/>
            <person name="Nazareth L."/>
            <person name="Reid J."/>
            <person name="Worley K."/>
            <person name="Petrosino J."/>
            <person name="Highlander S."/>
            <person name="Gibbs R."/>
        </authorList>
    </citation>
    <scope>NUCLEOTIDE SEQUENCE [LARGE SCALE GENOMIC DNA]</scope>
    <source>
        <strain evidence="2 3">JV-V03</strain>
    </source>
</reference>
<proteinExistence type="predicted"/>
<evidence type="ECO:0008006" key="4">
    <source>
        <dbReference type="Google" id="ProtNLM"/>
    </source>
</evidence>
<dbReference type="EMBL" id="ACGO02000002">
    <property type="protein sequence ID" value="EFJ69439.1"/>
    <property type="molecule type" value="Genomic_DNA"/>
</dbReference>
<comment type="caution">
    <text evidence="2">The sequence shown here is derived from an EMBL/GenBank/DDBJ whole genome shotgun (WGS) entry which is preliminary data.</text>
</comment>
<dbReference type="RefSeq" id="WP_003649637.1">
    <property type="nucleotide sequence ID" value="NZ_CP040500.1"/>
</dbReference>
<dbReference type="Proteomes" id="UP000003672">
    <property type="component" value="Unassembled WGS sequence"/>
</dbReference>
<evidence type="ECO:0000313" key="3">
    <source>
        <dbReference type="Proteomes" id="UP000003672"/>
    </source>
</evidence>
<protein>
    <recommendedName>
        <fullName evidence="4">Gram-positive signal peptide protein, YSIRK family</fullName>
    </recommendedName>
</protein>
<accession>A0AA87A8T6</accession>
<dbReference type="AlphaFoldDB" id="A0AA87A8T6"/>